<evidence type="ECO:0000313" key="3">
    <source>
        <dbReference type="Proteomes" id="UP000282613"/>
    </source>
</evidence>
<evidence type="ECO:0000256" key="1">
    <source>
        <dbReference type="SAM" id="SignalP"/>
    </source>
</evidence>
<dbReference type="EMBL" id="UYRS01002551">
    <property type="protein sequence ID" value="VDK25867.1"/>
    <property type="molecule type" value="Genomic_DNA"/>
</dbReference>
<keyword evidence="1" id="KW-0732">Signal</keyword>
<evidence type="ECO:0000313" key="2">
    <source>
        <dbReference type="EMBL" id="VDK25867.1"/>
    </source>
</evidence>
<feature type="signal peptide" evidence="1">
    <location>
        <begin position="1"/>
        <end position="25"/>
    </location>
</feature>
<feature type="chain" id="PRO_5043132509" evidence="1">
    <location>
        <begin position="26"/>
        <end position="110"/>
    </location>
</feature>
<sequence length="110" mass="11819">MCQRNSAVLILPFTWLWHWLSLSIAAARLCSVVVGGGASLPTVRQEPSAQGVKPGFTTGSCIICAMTRRFALTPGPPHTLRACHCGEAFRQHLHGHRHVSTGSDCIVDGD</sequence>
<evidence type="ECO:0000313" key="4">
    <source>
        <dbReference type="WBParaSite" id="TASK_0000268401-mRNA-1"/>
    </source>
</evidence>
<organism evidence="4">
    <name type="scientific">Taenia asiatica</name>
    <name type="common">Asian tapeworm</name>
    <dbReference type="NCBI Taxonomy" id="60517"/>
    <lineage>
        <taxon>Eukaryota</taxon>
        <taxon>Metazoa</taxon>
        <taxon>Spiralia</taxon>
        <taxon>Lophotrochozoa</taxon>
        <taxon>Platyhelminthes</taxon>
        <taxon>Cestoda</taxon>
        <taxon>Eucestoda</taxon>
        <taxon>Cyclophyllidea</taxon>
        <taxon>Taeniidae</taxon>
        <taxon>Taenia</taxon>
    </lineage>
</organism>
<dbReference type="AlphaFoldDB" id="A0A0R3VZ40"/>
<accession>A0A0R3VZ40</accession>
<reference evidence="2 3" key="2">
    <citation type="submission" date="2018-11" db="EMBL/GenBank/DDBJ databases">
        <authorList>
            <consortium name="Pathogen Informatics"/>
        </authorList>
    </citation>
    <scope>NUCLEOTIDE SEQUENCE [LARGE SCALE GENOMIC DNA]</scope>
</reference>
<reference evidence="4" key="1">
    <citation type="submission" date="2017-02" db="UniProtKB">
        <authorList>
            <consortium name="WormBaseParasite"/>
        </authorList>
    </citation>
    <scope>IDENTIFICATION</scope>
</reference>
<keyword evidence="3" id="KW-1185">Reference proteome</keyword>
<gene>
    <name evidence="2" type="ORF">TASK_LOCUS2684</name>
</gene>
<protein>
    <submittedName>
        <fullName evidence="4">Secreted protein</fullName>
    </submittedName>
</protein>
<dbReference type="WBParaSite" id="TASK_0000268401-mRNA-1">
    <property type="protein sequence ID" value="TASK_0000268401-mRNA-1"/>
    <property type="gene ID" value="TASK_0000268401"/>
</dbReference>
<name>A0A0R3VZ40_TAEAS</name>
<dbReference type="Proteomes" id="UP000282613">
    <property type="component" value="Unassembled WGS sequence"/>
</dbReference>
<proteinExistence type="predicted"/>